<evidence type="ECO:0000256" key="2">
    <source>
        <dbReference type="ARBA" id="ARBA00023276"/>
    </source>
</evidence>
<dbReference type="OrthoDB" id="614750at2"/>
<dbReference type="AlphaFoldDB" id="A0A2T4UI24"/>
<keyword evidence="2" id="KW-0604">Photosystem II</keyword>
<evidence type="ECO:0000259" key="4">
    <source>
        <dbReference type="Pfam" id="PF14870"/>
    </source>
</evidence>
<dbReference type="InterPro" id="IPR015943">
    <property type="entry name" value="WD40/YVTN_repeat-like_dom_sf"/>
</dbReference>
<dbReference type="PANTHER" id="PTHR47199:SF2">
    <property type="entry name" value="PHOTOSYSTEM II STABILITY_ASSEMBLY FACTOR HCF136, CHLOROPLASTIC"/>
    <property type="match status" value="1"/>
</dbReference>
<evidence type="ECO:0000313" key="5">
    <source>
        <dbReference type="EMBL" id="PTL58904.1"/>
    </source>
</evidence>
<name>A0A2T4UI24_9ACTN</name>
<keyword evidence="3" id="KW-0732">Signal</keyword>
<dbReference type="EMBL" id="PYYB01000001">
    <property type="protein sequence ID" value="PTL58904.1"/>
    <property type="molecule type" value="Genomic_DNA"/>
</dbReference>
<keyword evidence="6" id="KW-1185">Reference proteome</keyword>
<dbReference type="PANTHER" id="PTHR47199">
    <property type="entry name" value="PHOTOSYSTEM II STABILITY/ASSEMBLY FACTOR HCF136, CHLOROPLASTIC"/>
    <property type="match status" value="1"/>
</dbReference>
<sequence>MRSTRTTITVAVAAAGLAAAAAAPAAANVQVGSSAWEWGNPQPQGNTLRATDFRGATGYAVGDFGTLLKSSDGGLTWAGLQTGTFTNLTEVQAVDDTTLVAGGGCVARRSDDGGRTFSRIAFTPVENSCKEPLAALSFPQKTVGFLALADGTVLQTADGGTAFAQKSAIPGTRAPGGRDTPTALWFTSPTTGFAATTGGKIFSTVDAGNSWKLVSDTNRAVRDVTFFDATTGYAVGDGGLFLRTTDSGVTWTPKDLGVARNYTGVRCSTALQSVVSTAEGDVVVRTTDGGDTANALTPSTDKILAASFASATRLVAAGERGTTVVSDDAGTTFAPIGGRLTGTFSRLRAGLQPGTAFAPGADGALGKTTDGGRTWTRANVATSEDVLDVAFPTATVGYALDVQGGLFRTADGGATWKTLDTGTTARPNAVVATSPDTVLVLGPTGVRRSADGGNVFDAVRSDAVARTALTDAERAGSAVVAWGRQDIVRTTDGGRTWTTIRKPGTYKRVKGKLRNRLVVGRVDFVDQRVGYVQDGTSRLWRTANGGRTWTELPGTGTNRFDGLQFSSATSGYLVAQGGFGDVPSAGILYRTTDGGKTFAPQVVSPTVIGPTGLVAPGGGSDYLLAGVADLFATTKGGVSGAASTLSITTKQKRYTKVTKITVTGKLTPATGTERVTVSRRPEGSVRWIAQTVKVAANGAFTTSWTVTRGANLFVAQWAGDFDSAGDGSPLLNVVVSAKKKKR</sequence>
<protein>
    <recommendedName>
        <fullName evidence="4">Photosynthesis system II assembly factor Ycf48/Hcf136-like domain-containing protein</fullName>
    </recommendedName>
</protein>
<reference evidence="5 6" key="1">
    <citation type="submission" date="2018-03" db="EMBL/GenBank/DDBJ databases">
        <title>Aquarubrobacter algicola gen. nov., sp. nov., a novel actinobacterium isolated from shallow eutrophic lake during the end of cyanobacterial harmful algal blooms.</title>
        <authorList>
            <person name="Chun S.J."/>
        </authorList>
    </citation>
    <scope>NUCLEOTIDE SEQUENCE [LARGE SCALE GENOMIC DNA]</scope>
    <source>
        <strain evidence="5 6">Seoho-28</strain>
    </source>
</reference>
<accession>A0A2T4UI24</accession>
<dbReference type="InterPro" id="IPR028203">
    <property type="entry name" value="PSII_CF48-like_dom"/>
</dbReference>
<feature type="signal peptide" evidence="3">
    <location>
        <begin position="1"/>
        <end position="25"/>
    </location>
</feature>
<dbReference type="GO" id="GO:0015979">
    <property type="term" value="P:photosynthesis"/>
    <property type="evidence" value="ECO:0007669"/>
    <property type="project" value="UniProtKB-KW"/>
</dbReference>
<dbReference type="Proteomes" id="UP000240739">
    <property type="component" value="Unassembled WGS sequence"/>
</dbReference>
<proteinExistence type="predicted"/>
<comment type="caution">
    <text evidence="5">The sequence shown here is derived from an EMBL/GenBank/DDBJ whole genome shotgun (WGS) entry which is preliminary data.</text>
</comment>
<gene>
    <name evidence="5" type="ORF">C7Y72_04175</name>
</gene>
<organism evidence="5 6">
    <name type="scientific">Paraconexibacter algicola</name>
    <dbReference type="NCBI Taxonomy" id="2133960"/>
    <lineage>
        <taxon>Bacteria</taxon>
        <taxon>Bacillati</taxon>
        <taxon>Actinomycetota</taxon>
        <taxon>Thermoleophilia</taxon>
        <taxon>Solirubrobacterales</taxon>
        <taxon>Paraconexibacteraceae</taxon>
        <taxon>Paraconexibacter</taxon>
    </lineage>
</organism>
<dbReference type="GO" id="GO:0009523">
    <property type="term" value="C:photosystem II"/>
    <property type="evidence" value="ECO:0007669"/>
    <property type="project" value="UniProtKB-KW"/>
</dbReference>
<evidence type="ECO:0000256" key="1">
    <source>
        <dbReference type="ARBA" id="ARBA00022531"/>
    </source>
</evidence>
<evidence type="ECO:0000256" key="3">
    <source>
        <dbReference type="SAM" id="SignalP"/>
    </source>
</evidence>
<dbReference type="RefSeq" id="WP_107567341.1">
    <property type="nucleotide sequence ID" value="NZ_PYYB01000001.1"/>
</dbReference>
<feature type="domain" description="Photosynthesis system II assembly factor Ycf48/Hcf136-like" evidence="4">
    <location>
        <begin position="373"/>
        <end position="500"/>
    </location>
</feature>
<keyword evidence="1" id="KW-0602">Photosynthesis</keyword>
<feature type="chain" id="PRO_5038611397" description="Photosynthesis system II assembly factor Ycf48/Hcf136-like domain-containing protein" evidence="3">
    <location>
        <begin position="26"/>
        <end position="742"/>
    </location>
</feature>
<evidence type="ECO:0000313" key="6">
    <source>
        <dbReference type="Proteomes" id="UP000240739"/>
    </source>
</evidence>
<dbReference type="Pfam" id="PF14870">
    <property type="entry name" value="PSII_BNR"/>
    <property type="match status" value="1"/>
</dbReference>
<dbReference type="Gene3D" id="2.130.10.10">
    <property type="entry name" value="YVTN repeat-like/Quinoprotein amine dehydrogenase"/>
    <property type="match status" value="4"/>
</dbReference>
<dbReference type="SUPFAM" id="SSF110296">
    <property type="entry name" value="Oligoxyloglucan reducing end-specific cellobiohydrolase"/>
    <property type="match status" value="3"/>
</dbReference>